<evidence type="ECO:0000256" key="1">
    <source>
        <dbReference type="ARBA" id="ARBA00005189"/>
    </source>
</evidence>
<dbReference type="Pfam" id="PF13649">
    <property type="entry name" value="Methyltransf_25"/>
    <property type="match status" value="1"/>
</dbReference>
<comment type="caution">
    <text evidence="7">The sequence shown here is derived from an EMBL/GenBank/DDBJ whole genome shotgun (WGS) entry which is preliminary data.</text>
</comment>
<dbReference type="SUPFAM" id="SSF53335">
    <property type="entry name" value="S-adenosyl-L-methionine-dependent methyltransferases"/>
    <property type="match status" value="1"/>
</dbReference>
<sequence>MIRKLDRGGTALDLGCGVGYWAEYFARHFAKVVAVEASLPLYEATRQRCAPYPHVAAIHGDVLAFEPEDCYELVFLGGMLMYLNENDVVSLLQKLAPLLDIGGIILCRETTVRNGTVTRQGEYQAVYRSVSAYRGVFQQCGLSVAHVETNVPYVLMQMGCELVKKWKAIVPRRVQFIDIVGRLSYWAIRLGNPWIARVPVMLGRAFPELTNHFFVLQADRC</sequence>
<dbReference type="EMBL" id="LAZR01037094">
    <property type="protein sequence ID" value="KKL23115.1"/>
    <property type="molecule type" value="Genomic_DNA"/>
</dbReference>
<comment type="pathway">
    <text evidence="1">Lipid metabolism.</text>
</comment>
<dbReference type="Gene3D" id="3.40.50.150">
    <property type="entry name" value="Vaccinia Virus protein VP39"/>
    <property type="match status" value="1"/>
</dbReference>
<proteinExistence type="predicted"/>
<evidence type="ECO:0000259" key="6">
    <source>
        <dbReference type="Pfam" id="PF13649"/>
    </source>
</evidence>
<comment type="pathway">
    <text evidence="4">Phospholipid metabolism.</text>
</comment>
<dbReference type="InterPro" id="IPR029063">
    <property type="entry name" value="SAM-dependent_MTases_sf"/>
</dbReference>
<evidence type="ECO:0000256" key="4">
    <source>
        <dbReference type="ARBA" id="ARBA00025707"/>
    </source>
</evidence>
<organism evidence="7">
    <name type="scientific">marine sediment metagenome</name>
    <dbReference type="NCBI Taxonomy" id="412755"/>
    <lineage>
        <taxon>unclassified sequences</taxon>
        <taxon>metagenomes</taxon>
        <taxon>ecological metagenomes</taxon>
    </lineage>
</organism>
<comment type="catalytic activity">
    <reaction evidence="5">
        <text>phosphoethanolamine + S-adenosyl-L-methionine = N-methylethanolamine phosphate + S-adenosyl-L-homocysteine + H(+)</text>
        <dbReference type="Rhea" id="RHEA:20365"/>
        <dbReference type="ChEBI" id="CHEBI:15378"/>
        <dbReference type="ChEBI" id="CHEBI:57781"/>
        <dbReference type="ChEBI" id="CHEBI:57856"/>
        <dbReference type="ChEBI" id="CHEBI:58190"/>
        <dbReference type="ChEBI" id="CHEBI:59789"/>
        <dbReference type="EC" id="2.1.1.103"/>
    </reaction>
    <physiologicalReaction direction="left-to-right" evidence="5">
        <dbReference type="Rhea" id="RHEA:20366"/>
    </physiologicalReaction>
</comment>
<evidence type="ECO:0000256" key="5">
    <source>
        <dbReference type="ARBA" id="ARBA00047622"/>
    </source>
</evidence>
<accession>A0A0F9BMQ1</accession>
<evidence type="ECO:0000256" key="2">
    <source>
        <dbReference type="ARBA" id="ARBA00022603"/>
    </source>
</evidence>
<dbReference type="PANTHER" id="PTHR44307">
    <property type="entry name" value="PHOSPHOETHANOLAMINE METHYLTRANSFERASE"/>
    <property type="match status" value="1"/>
</dbReference>
<dbReference type="GO" id="GO:0032259">
    <property type="term" value="P:methylation"/>
    <property type="evidence" value="ECO:0007669"/>
    <property type="project" value="UniProtKB-KW"/>
</dbReference>
<evidence type="ECO:0000313" key="7">
    <source>
        <dbReference type="EMBL" id="KKL23115.1"/>
    </source>
</evidence>
<keyword evidence="2" id="KW-0489">Methyltransferase</keyword>
<protein>
    <recommendedName>
        <fullName evidence="6">Methyltransferase domain-containing protein</fullName>
    </recommendedName>
</protein>
<gene>
    <name evidence="7" type="ORF">LCGC14_2428630</name>
</gene>
<dbReference type="GO" id="GO:0000234">
    <property type="term" value="F:phosphoethanolamine N-methyltransferase activity"/>
    <property type="evidence" value="ECO:0007669"/>
    <property type="project" value="UniProtKB-EC"/>
</dbReference>
<feature type="domain" description="Methyltransferase" evidence="6">
    <location>
        <begin position="12"/>
        <end position="103"/>
    </location>
</feature>
<keyword evidence="3" id="KW-0808">Transferase</keyword>
<dbReference type="InterPro" id="IPR041698">
    <property type="entry name" value="Methyltransf_25"/>
</dbReference>
<name>A0A0F9BMQ1_9ZZZZ</name>
<dbReference type="AlphaFoldDB" id="A0A0F9BMQ1"/>
<dbReference type="CDD" id="cd02440">
    <property type="entry name" value="AdoMet_MTases"/>
    <property type="match status" value="1"/>
</dbReference>
<dbReference type="PANTHER" id="PTHR44307:SF2">
    <property type="entry name" value="PHOSPHOETHANOLAMINE METHYLTRANSFERASE ISOFORM X1"/>
    <property type="match status" value="1"/>
</dbReference>
<reference evidence="7" key="1">
    <citation type="journal article" date="2015" name="Nature">
        <title>Complex archaea that bridge the gap between prokaryotes and eukaryotes.</title>
        <authorList>
            <person name="Spang A."/>
            <person name="Saw J.H."/>
            <person name="Jorgensen S.L."/>
            <person name="Zaremba-Niedzwiedzka K."/>
            <person name="Martijn J."/>
            <person name="Lind A.E."/>
            <person name="van Eijk R."/>
            <person name="Schleper C."/>
            <person name="Guy L."/>
            <person name="Ettema T.J."/>
        </authorList>
    </citation>
    <scope>NUCLEOTIDE SEQUENCE</scope>
</reference>
<evidence type="ECO:0000256" key="3">
    <source>
        <dbReference type="ARBA" id="ARBA00022679"/>
    </source>
</evidence>